<reference evidence="4" key="2">
    <citation type="submission" date="2017-02" db="UniProtKB">
        <authorList>
            <consortium name="WormBaseParasite"/>
        </authorList>
    </citation>
    <scope>IDENTIFICATION</scope>
</reference>
<name>A0A0K0DN13_ANGCA</name>
<sequence>MGAVYKVVDRNRKNFFAAMKVEHELSEGGVLKLEVHLLQKMQKMKGAMKLYDSGNRRRYCFMVITLCDKDLMTLRREYGGRPFSESTTLRIAISTLHAIKQLHEIGYIHRDIKPGNFMIGKFGRDRRTVYLIDFGDFSGNVSKGKKRKTSGMVRSFVGRDENGRLAIKKPRSGIQLFRGTPRYCSLNAHYGKEQGRVDDLWCWLHTIIELRTVLPWWHLTNEKEIIVAKEKCSPEDLLECAAGLKRVNGSFLDPYEWERPDEDACTALSISEKPKTDGGNFSEAKLAIKIYPFASAAVFKQNILKL</sequence>
<dbReference type="SMART" id="SM00220">
    <property type="entry name" value="S_TKc"/>
    <property type="match status" value="1"/>
</dbReference>
<dbReference type="EC" id="2.7.11.1" evidence="1"/>
<dbReference type="GO" id="GO:0005524">
    <property type="term" value="F:ATP binding"/>
    <property type="evidence" value="ECO:0007669"/>
    <property type="project" value="InterPro"/>
</dbReference>
<dbReference type="PROSITE" id="PS50011">
    <property type="entry name" value="PROTEIN_KINASE_DOM"/>
    <property type="match status" value="1"/>
</dbReference>
<protein>
    <recommendedName>
        <fullName evidence="1">non-specific serine/threonine protein kinase</fullName>
        <ecNumber evidence="1">2.7.11.1</ecNumber>
    </recommendedName>
</protein>
<dbReference type="SUPFAM" id="SSF56112">
    <property type="entry name" value="Protein kinase-like (PK-like)"/>
    <property type="match status" value="1"/>
</dbReference>
<dbReference type="Gene3D" id="1.10.510.10">
    <property type="entry name" value="Transferase(Phosphotransferase) domain 1"/>
    <property type="match status" value="1"/>
</dbReference>
<dbReference type="InterPro" id="IPR050235">
    <property type="entry name" value="CK1_Ser-Thr_kinase"/>
</dbReference>
<dbReference type="PROSITE" id="PS00108">
    <property type="entry name" value="PROTEIN_KINASE_ST"/>
    <property type="match status" value="1"/>
</dbReference>
<dbReference type="STRING" id="6313.A0A0K0DN13"/>
<evidence type="ECO:0000313" key="4">
    <source>
        <dbReference type="WBParaSite" id="ACAC_0001312601-mRNA-1"/>
    </source>
</evidence>
<evidence type="ECO:0000313" key="3">
    <source>
        <dbReference type="Proteomes" id="UP000035642"/>
    </source>
</evidence>
<dbReference type="Proteomes" id="UP000035642">
    <property type="component" value="Unassembled WGS sequence"/>
</dbReference>
<feature type="domain" description="Protein kinase" evidence="2">
    <location>
        <begin position="1"/>
        <end position="306"/>
    </location>
</feature>
<dbReference type="InterPro" id="IPR011009">
    <property type="entry name" value="Kinase-like_dom_sf"/>
</dbReference>
<dbReference type="WBParaSite" id="ACAC_0001312601-mRNA-1">
    <property type="protein sequence ID" value="ACAC_0001312601-mRNA-1"/>
    <property type="gene ID" value="ACAC_0001312601"/>
</dbReference>
<dbReference type="InterPro" id="IPR008271">
    <property type="entry name" value="Ser/Thr_kinase_AS"/>
</dbReference>
<reference evidence="3" key="1">
    <citation type="submission" date="2012-09" db="EMBL/GenBank/DDBJ databases">
        <authorList>
            <person name="Martin A.A."/>
        </authorList>
    </citation>
    <scope>NUCLEOTIDE SEQUENCE</scope>
</reference>
<accession>A0A0K0DN13</accession>
<dbReference type="PANTHER" id="PTHR11909">
    <property type="entry name" value="CASEIN KINASE-RELATED"/>
    <property type="match status" value="1"/>
</dbReference>
<dbReference type="AlphaFoldDB" id="A0A0K0DN13"/>
<evidence type="ECO:0000256" key="1">
    <source>
        <dbReference type="ARBA" id="ARBA00012513"/>
    </source>
</evidence>
<keyword evidence="3" id="KW-1185">Reference proteome</keyword>
<dbReference type="InterPro" id="IPR000719">
    <property type="entry name" value="Prot_kinase_dom"/>
</dbReference>
<organism evidence="3 4">
    <name type="scientific">Angiostrongylus cantonensis</name>
    <name type="common">Rat lungworm</name>
    <dbReference type="NCBI Taxonomy" id="6313"/>
    <lineage>
        <taxon>Eukaryota</taxon>
        <taxon>Metazoa</taxon>
        <taxon>Ecdysozoa</taxon>
        <taxon>Nematoda</taxon>
        <taxon>Chromadorea</taxon>
        <taxon>Rhabditida</taxon>
        <taxon>Rhabditina</taxon>
        <taxon>Rhabditomorpha</taxon>
        <taxon>Strongyloidea</taxon>
        <taxon>Metastrongylidae</taxon>
        <taxon>Angiostrongylus</taxon>
    </lineage>
</organism>
<dbReference type="Pfam" id="PF00069">
    <property type="entry name" value="Pkinase"/>
    <property type="match status" value="1"/>
</dbReference>
<proteinExistence type="predicted"/>
<evidence type="ECO:0000259" key="2">
    <source>
        <dbReference type="PROSITE" id="PS50011"/>
    </source>
</evidence>
<dbReference type="GO" id="GO:0004674">
    <property type="term" value="F:protein serine/threonine kinase activity"/>
    <property type="evidence" value="ECO:0007669"/>
    <property type="project" value="UniProtKB-EC"/>
</dbReference>